<dbReference type="InterPro" id="IPR022595">
    <property type="entry name" value="Enc34_ssDNA-bd"/>
</dbReference>
<organism evidence="2 3">
    <name type="scientific">Rhodopseudomonas pseudopalustris</name>
    <dbReference type="NCBI Taxonomy" id="1513892"/>
    <lineage>
        <taxon>Bacteria</taxon>
        <taxon>Pseudomonadati</taxon>
        <taxon>Pseudomonadota</taxon>
        <taxon>Alphaproteobacteria</taxon>
        <taxon>Hyphomicrobiales</taxon>
        <taxon>Nitrobacteraceae</taxon>
        <taxon>Rhodopseudomonas</taxon>
    </lineage>
</organism>
<dbReference type="Gene3D" id="2.40.50.140">
    <property type="entry name" value="Nucleic acid-binding proteins"/>
    <property type="match status" value="1"/>
</dbReference>
<protein>
    <recommendedName>
        <fullName evidence="4">DUF2815 family protein</fullName>
    </recommendedName>
</protein>
<reference evidence="3" key="1">
    <citation type="submission" date="2016-10" db="EMBL/GenBank/DDBJ databases">
        <authorList>
            <person name="Varghese N."/>
            <person name="Submissions S."/>
        </authorList>
    </citation>
    <scope>NUCLEOTIDE SEQUENCE [LARGE SCALE GENOMIC DNA]</scope>
    <source>
        <strain evidence="3">DSM 123</strain>
    </source>
</reference>
<dbReference type="EMBL" id="FODT01000012">
    <property type="protein sequence ID" value="SEP26943.1"/>
    <property type="molecule type" value="Genomic_DNA"/>
</dbReference>
<dbReference type="Pfam" id="PF10991">
    <property type="entry name" value="Enc34_ssDNA-bd"/>
    <property type="match status" value="1"/>
</dbReference>
<evidence type="ECO:0008006" key="4">
    <source>
        <dbReference type="Google" id="ProtNLM"/>
    </source>
</evidence>
<evidence type="ECO:0000313" key="2">
    <source>
        <dbReference type="EMBL" id="SEP26943.1"/>
    </source>
</evidence>
<dbReference type="AlphaFoldDB" id="A0A1H8WHE8"/>
<name>A0A1H8WHE8_9BRAD</name>
<dbReference type="RefSeq" id="WP_092685917.1">
    <property type="nucleotide sequence ID" value="NZ_FODT01000012.1"/>
</dbReference>
<keyword evidence="3" id="KW-1185">Reference proteome</keyword>
<evidence type="ECO:0000256" key="1">
    <source>
        <dbReference type="SAM" id="MobiDB-lite"/>
    </source>
</evidence>
<gene>
    <name evidence="2" type="ORF">SAMN05444123_11287</name>
</gene>
<accession>A0A1H8WHE8</accession>
<dbReference type="Proteomes" id="UP000199615">
    <property type="component" value="Unassembled WGS sequence"/>
</dbReference>
<dbReference type="SUPFAM" id="SSF50249">
    <property type="entry name" value="Nucleic acid-binding proteins"/>
    <property type="match status" value="1"/>
</dbReference>
<proteinExistence type="predicted"/>
<evidence type="ECO:0000313" key="3">
    <source>
        <dbReference type="Proteomes" id="UP000199615"/>
    </source>
</evidence>
<feature type="region of interest" description="Disordered" evidence="1">
    <location>
        <begin position="183"/>
        <end position="206"/>
    </location>
</feature>
<dbReference type="OrthoDB" id="8449007at2"/>
<sequence>MGSRSEDFKTGLVRVAFANGLFELQEDDWGNKNWTASLLIPKADSLAVYEKAALEAATAEWGDKARQMIKDKVIHSPFLDGDGPQGKSKKTGDPHAGFPGHNFIRVKSGADYRPALIDRQKLPIVDKAKLYSGCWGYGVLHCFTWDNDKKGKGLTFGISMFQSTEKGDRLGGGGGVDVDKWAESIPDEGNAPESTKTGAGAGGLFG</sequence>
<dbReference type="InterPro" id="IPR012340">
    <property type="entry name" value="NA-bd_OB-fold"/>
</dbReference>